<dbReference type="AlphaFoldDB" id="A0A165E8L3"/>
<organism evidence="2 3">
    <name type="scientific">Calocera cornea HHB12733</name>
    <dbReference type="NCBI Taxonomy" id="1353952"/>
    <lineage>
        <taxon>Eukaryota</taxon>
        <taxon>Fungi</taxon>
        <taxon>Dikarya</taxon>
        <taxon>Basidiomycota</taxon>
        <taxon>Agaricomycotina</taxon>
        <taxon>Dacrymycetes</taxon>
        <taxon>Dacrymycetales</taxon>
        <taxon>Dacrymycetaceae</taxon>
        <taxon>Calocera</taxon>
    </lineage>
</organism>
<protein>
    <submittedName>
        <fullName evidence="2">Uncharacterized protein</fullName>
    </submittedName>
</protein>
<accession>A0A165E8L3</accession>
<gene>
    <name evidence="2" type="ORF">CALCODRAFT_15494</name>
</gene>
<keyword evidence="3" id="KW-1185">Reference proteome</keyword>
<feature type="region of interest" description="Disordered" evidence="1">
    <location>
        <begin position="152"/>
        <end position="183"/>
    </location>
</feature>
<name>A0A165E8L3_9BASI</name>
<evidence type="ECO:0000256" key="1">
    <source>
        <dbReference type="SAM" id="MobiDB-lite"/>
    </source>
</evidence>
<evidence type="ECO:0000313" key="3">
    <source>
        <dbReference type="Proteomes" id="UP000076842"/>
    </source>
</evidence>
<sequence length="183" mass="19670">MIWSRGLPVCMPPQTRDKAYTPGAGGTVRVTMYDPETRSPCSVNLGQSDNRTSRQSVNSSTEYQSTAARGALVLYPAAGHWRALESTSTTNPGGISGPSGCSSIPGARLGGSARLVQCRAITTHCTGARHQFVCARRPDKGRTRHQPWRVGLLRRSNGPTGGRHPASRIPRRAVRPVAEQLGR</sequence>
<dbReference type="EMBL" id="KV424016">
    <property type="protein sequence ID" value="KZT54326.1"/>
    <property type="molecule type" value="Genomic_DNA"/>
</dbReference>
<reference evidence="2 3" key="1">
    <citation type="journal article" date="2016" name="Mol. Biol. Evol.">
        <title>Comparative Genomics of Early-Diverging Mushroom-Forming Fungi Provides Insights into the Origins of Lignocellulose Decay Capabilities.</title>
        <authorList>
            <person name="Nagy L.G."/>
            <person name="Riley R."/>
            <person name="Tritt A."/>
            <person name="Adam C."/>
            <person name="Daum C."/>
            <person name="Floudas D."/>
            <person name="Sun H."/>
            <person name="Yadav J.S."/>
            <person name="Pangilinan J."/>
            <person name="Larsson K.H."/>
            <person name="Matsuura K."/>
            <person name="Barry K."/>
            <person name="Labutti K."/>
            <person name="Kuo R."/>
            <person name="Ohm R.A."/>
            <person name="Bhattacharya S.S."/>
            <person name="Shirouzu T."/>
            <person name="Yoshinaga Y."/>
            <person name="Martin F.M."/>
            <person name="Grigoriev I.V."/>
            <person name="Hibbett D.S."/>
        </authorList>
    </citation>
    <scope>NUCLEOTIDE SEQUENCE [LARGE SCALE GENOMIC DNA]</scope>
    <source>
        <strain evidence="2 3">HHB12733</strain>
    </source>
</reference>
<evidence type="ECO:0000313" key="2">
    <source>
        <dbReference type="EMBL" id="KZT54326.1"/>
    </source>
</evidence>
<feature type="compositionally biased region" description="Basic residues" evidence="1">
    <location>
        <begin position="165"/>
        <end position="174"/>
    </location>
</feature>
<feature type="region of interest" description="Disordered" evidence="1">
    <location>
        <begin position="39"/>
        <end position="63"/>
    </location>
</feature>
<dbReference type="Proteomes" id="UP000076842">
    <property type="component" value="Unassembled WGS sequence"/>
</dbReference>
<proteinExistence type="predicted"/>
<dbReference type="InParanoid" id="A0A165E8L3"/>